<evidence type="ECO:0000313" key="2">
    <source>
        <dbReference type="Proteomes" id="UP000002059"/>
    </source>
</evidence>
<dbReference type="VEuPathDB" id="FungiDB:PAAG_03498"/>
<dbReference type="KEGG" id="pbl:PAAG_03498"/>
<name>C1GXC4_PARBA</name>
<sequence>MPSLLDLPTNILFMLPLYFDNIETFISATSTCRRLRSILSNTVPRVILLLAAPSAPTFFSPQSHFLVMAVAQQVLINDLNAGFTLDQIRKLYEARLSIINPLADVIDKIAGAAWYQTPNFWDRGLIIYGKLFGSRMKPFLEPGSSEEGADSPLPFLDLDSRLDYVKVCILDWVCKSCPGVESSPVGSYAPENRETLLPDQYELRHILTCMRWWWWCMWADVMAMALKQPPPVYIVGDVLQVPVSKLQIPSRCLQLTLLATALNEDAIQIIPY</sequence>
<reference evidence="1 2" key="1">
    <citation type="journal article" date="2011" name="PLoS Genet.">
        <title>Comparative genomic analysis of human fungal pathogens causing paracoccidioidomycosis.</title>
        <authorList>
            <person name="Desjardins C.A."/>
            <person name="Champion M.D."/>
            <person name="Holder J.W."/>
            <person name="Muszewska A."/>
            <person name="Goldberg J."/>
            <person name="Bailao A.M."/>
            <person name="Brigido M.M."/>
            <person name="Ferreira M.E."/>
            <person name="Garcia A.M."/>
            <person name="Grynberg M."/>
            <person name="Gujja S."/>
            <person name="Heiman D.I."/>
            <person name="Henn M.R."/>
            <person name="Kodira C.D."/>
            <person name="Leon-Narvaez H."/>
            <person name="Longo L.V."/>
            <person name="Ma L.J."/>
            <person name="Malavazi I."/>
            <person name="Matsuo A.L."/>
            <person name="Morais F.V."/>
            <person name="Pereira M."/>
            <person name="Rodriguez-Brito S."/>
            <person name="Sakthikumar S."/>
            <person name="Salem-Izacc S.M."/>
            <person name="Sykes S.M."/>
            <person name="Teixeira M.M."/>
            <person name="Vallejo M.C."/>
            <person name="Walter M.E."/>
            <person name="Yandava C."/>
            <person name="Young S."/>
            <person name="Zeng Q."/>
            <person name="Zucker J."/>
            <person name="Felipe M.S."/>
            <person name="Goldman G.H."/>
            <person name="Haas B.J."/>
            <person name="McEwen J.G."/>
            <person name="Nino-Vega G."/>
            <person name="Puccia R."/>
            <person name="San-Blas G."/>
            <person name="Soares C.M."/>
            <person name="Birren B.W."/>
            <person name="Cuomo C.A."/>
        </authorList>
    </citation>
    <scope>NUCLEOTIDE SEQUENCE [LARGE SCALE GENOMIC DNA]</scope>
    <source>
        <strain evidence="2">ATCC MYA-826 / Pb01</strain>
    </source>
</reference>
<accession>C1GXC4</accession>
<evidence type="ECO:0008006" key="3">
    <source>
        <dbReference type="Google" id="ProtNLM"/>
    </source>
</evidence>
<dbReference type="OrthoDB" id="2853639at2759"/>
<dbReference type="STRING" id="502779.C1GXC4"/>
<gene>
    <name evidence="1" type="ORF">PAAG_03498</name>
</gene>
<protein>
    <recommendedName>
        <fullName evidence="3">F-box domain-containing protein</fullName>
    </recommendedName>
</protein>
<dbReference type="HOGENOM" id="CLU_1023430_0_0_1"/>
<keyword evidence="2" id="KW-1185">Reference proteome</keyword>
<proteinExistence type="predicted"/>
<dbReference type="GeneID" id="9098055"/>
<dbReference type="RefSeq" id="XP_015701963.1">
    <property type="nucleotide sequence ID" value="XM_015844989.1"/>
</dbReference>
<dbReference type="AlphaFoldDB" id="C1GXC4"/>
<organism evidence="1 2">
    <name type="scientific">Paracoccidioides lutzii (strain ATCC MYA-826 / Pb01)</name>
    <name type="common">Paracoccidioides brasiliensis</name>
    <dbReference type="NCBI Taxonomy" id="502779"/>
    <lineage>
        <taxon>Eukaryota</taxon>
        <taxon>Fungi</taxon>
        <taxon>Dikarya</taxon>
        <taxon>Ascomycota</taxon>
        <taxon>Pezizomycotina</taxon>
        <taxon>Eurotiomycetes</taxon>
        <taxon>Eurotiomycetidae</taxon>
        <taxon>Onygenales</taxon>
        <taxon>Ajellomycetaceae</taxon>
        <taxon>Paracoccidioides</taxon>
    </lineage>
</organism>
<dbReference type="Proteomes" id="UP000002059">
    <property type="component" value="Partially assembled WGS sequence"/>
</dbReference>
<dbReference type="EMBL" id="KN293998">
    <property type="protein sequence ID" value="EEH41212.2"/>
    <property type="molecule type" value="Genomic_DNA"/>
</dbReference>
<evidence type="ECO:0000313" key="1">
    <source>
        <dbReference type="EMBL" id="EEH41212.2"/>
    </source>
</evidence>
<dbReference type="eggNOG" id="ENOG502SH4D">
    <property type="taxonomic scope" value="Eukaryota"/>
</dbReference>